<dbReference type="EMBL" id="MK072279">
    <property type="protein sequence ID" value="AYV81488.1"/>
    <property type="molecule type" value="Genomic_DNA"/>
</dbReference>
<organism evidence="1">
    <name type="scientific">Harvfovirus sp</name>
    <dbReference type="NCBI Taxonomy" id="2487768"/>
    <lineage>
        <taxon>Viruses</taxon>
        <taxon>Varidnaviria</taxon>
        <taxon>Bamfordvirae</taxon>
        <taxon>Nucleocytoviricota</taxon>
        <taxon>Megaviricetes</taxon>
        <taxon>Imitervirales</taxon>
        <taxon>Mimiviridae</taxon>
        <taxon>Klosneuvirinae</taxon>
    </lineage>
</organism>
<accession>A0A3G5A2N6</accession>
<gene>
    <name evidence="1" type="ORF">Harvfovirus37_2</name>
</gene>
<evidence type="ECO:0000313" key="1">
    <source>
        <dbReference type="EMBL" id="AYV81488.1"/>
    </source>
</evidence>
<protein>
    <submittedName>
        <fullName evidence="1">Uncharacterized protein</fullName>
    </submittedName>
</protein>
<reference evidence="1" key="1">
    <citation type="submission" date="2018-10" db="EMBL/GenBank/DDBJ databases">
        <title>Hidden diversity of soil giant viruses.</title>
        <authorList>
            <person name="Schulz F."/>
            <person name="Alteio L."/>
            <person name="Goudeau D."/>
            <person name="Ryan E.M."/>
            <person name="Malmstrom R.R."/>
            <person name="Blanchard J."/>
            <person name="Woyke T."/>
        </authorList>
    </citation>
    <scope>NUCLEOTIDE SEQUENCE</scope>
    <source>
        <strain evidence="1">HAV1</strain>
    </source>
</reference>
<proteinExistence type="predicted"/>
<sequence>MAEALSVDKIISNAFDDLEKIRATIDWFGDWHRQEFFDKKLPIRVVEGPIRKMYVHNGKNILFRIHERNNNTYRTMIPDKQPHYCFLTWEPLKSTEDLLIPIGPLLTSIPVGELRFNENDETPHITIRNIIKSIKEGKIEWSPISPRFQGLVIGDKQPMSENHRRSLAFYQFNNKVSLSKYMKACMKVEDKLRDVLKRTLSKIAAESRSIIPVAVENIIWSYLA</sequence>
<name>A0A3G5A2N6_9VIRU</name>